<dbReference type="Proteomes" id="UP000316304">
    <property type="component" value="Unassembled WGS sequence"/>
</dbReference>
<accession>A0A5C6CD55</accession>
<feature type="region of interest" description="Disordered" evidence="1">
    <location>
        <begin position="62"/>
        <end position="87"/>
    </location>
</feature>
<dbReference type="EMBL" id="SJPT01000005">
    <property type="protein sequence ID" value="TWU22158.1"/>
    <property type="molecule type" value="Genomic_DNA"/>
</dbReference>
<dbReference type="AlphaFoldDB" id="A0A5C6CD55"/>
<organism evidence="2 3">
    <name type="scientific">Novipirellula galeiformis</name>
    <dbReference type="NCBI Taxonomy" id="2528004"/>
    <lineage>
        <taxon>Bacteria</taxon>
        <taxon>Pseudomonadati</taxon>
        <taxon>Planctomycetota</taxon>
        <taxon>Planctomycetia</taxon>
        <taxon>Pirellulales</taxon>
        <taxon>Pirellulaceae</taxon>
        <taxon>Novipirellula</taxon>
    </lineage>
</organism>
<proteinExistence type="predicted"/>
<reference evidence="2 3" key="1">
    <citation type="submission" date="2019-02" db="EMBL/GenBank/DDBJ databases">
        <title>Deep-cultivation of Planctomycetes and their phenomic and genomic characterization uncovers novel biology.</title>
        <authorList>
            <person name="Wiegand S."/>
            <person name="Jogler M."/>
            <person name="Boedeker C."/>
            <person name="Pinto D."/>
            <person name="Vollmers J."/>
            <person name="Rivas-Marin E."/>
            <person name="Kohn T."/>
            <person name="Peeters S.H."/>
            <person name="Heuer A."/>
            <person name="Rast P."/>
            <person name="Oberbeckmann S."/>
            <person name="Bunk B."/>
            <person name="Jeske O."/>
            <person name="Meyerdierks A."/>
            <person name="Storesund J.E."/>
            <person name="Kallscheuer N."/>
            <person name="Luecker S."/>
            <person name="Lage O.M."/>
            <person name="Pohl T."/>
            <person name="Merkel B.J."/>
            <person name="Hornburger P."/>
            <person name="Mueller R.-W."/>
            <person name="Bruemmer F."/>
            <person name="Labrenz M."/>
            <person name="Spormann A.M."/>
            <person name="Op Den Camp H."/>
            <person name="Overmann J."/>
            <person name="Amann R."/>
            <person name="Jetten M.S.M."/>
            <person name="Mascher T."/>
            <person name="Medema M.H."/>
            <person name="Devos D.P."/>
            <person name="Kaster A.-K."/>
            <person name="Ovreas L."/>
            <person name="Rohde M."/>
            <person name="Galperin M.Y."/>
            <person name="Jogler C."/>
        </authorList>
    </citation>
    <scope>NUCLEOTIDE SEQUENCE [LARGE SCALE GENOMIC DNA]</scope>
    <source>
        <strain evidence="2 3">Pla52o</strain>
    </source>
</reference>
<evidence type="ECO:0000313" key="3">
    <source>
        <dbReference type="Proteomes" id="UP000316304"/>
    </source>
</evidence>
<name>A0A5C6CD55_9BACT</name>
<sequence>MLLAERRRAARSNSNACLTATGRLALGCQFFGVAVVGRLRWLSATAPSTWLGKRSSGAFSDVRERGRIEQEEPSSLSARGIRSGTKTKQARKTLVFPAFSESRQNRTRIGDLHDQSAEFDAEIEKHLHDRPANSKNQQRHLDDECNCAGGRRAVSLQISLTREGIAN</sequence>
<evidence type="ECO:0000256" key="1">
    <source>
        <dbReference type="SAM" id="MobiDB-lite"/>
    </source>
</evidence>
<protein>
    <submittedName>
        <fullName evidence="2">Uncharacterized protein</fullName>
    </submittedName>
</protein>
<evidence type="ECO:0000313" key="2">
    <source>
        <dbReference type="EMBL" id="TWU22158.1"/>
    </source>
</evidence>
<comment type="caution">
    <text evidence="2">The sequence shown here is derived from an EMBL/GenBank/DDBJ whole genome shotgun (WGS) entry which is preliminary data.</text>
</comment>
<keyword evidence="3" id="KW-1185">Reference proteome</keyword>
<gene>
    <name evidence="2" type="ORF">Pla52o_32110</name>
</gene>